<protein>
    <submittedName>
        <fullName evidence="1">Uncharacterized protein</fullName>
    </submittedName>
</protein>
<accession>A0A1H8UX56</accession>
<evidence type="ECO:0000313" key="2">
    <source>
        <dbReference type="EMBL" id="SEP07726.1"/>
    </source>
</evidence>
<sequence>MTEFQDIRIVELNDAASGLSNEGPLTSMVLRLSADAPDPWSTTFNEAWQSHGGMMKRKAMATRDSITSLCMPYELQGQILELNKVIDETNTSYRSMLSQAASQSYGVVDARRELNDLKNSLTYE</sequence>
<name>A0A1H8UX56_9HYPH</name>
<dbReference type="EMBL" id="FNXB01000048">
    <property type="protein sequence ID" value="SEI18066.1"/>
    <property type="molecule type" value="Genomic_DNA"/>
</dbReference>
<reference evidence="3" key="3">
    <citation type="submission" date="2016-10" db="EMBL/GenBank/DDBJ databases">
        <authorList>
            <person name="Wibberg D."/>
        </authorList>
    </citation>
    <scope>NUCLEOTIDE SEQUENCE [LARGE SCALE GENOMIC DNA]</scope>
</reference>
<reference evidence="1" key="2">
    <citation type="submission" date="2016-10" db="EMBL/GenBank/DDBJ databases">
        <authorList>
            <person name="de Groot N.N."/>
        </authorList>
    </citation>
    <scope>NUCLEOTIDE SEQUENCE [LARGE SCALE GENOMIC DNA]</scope>
    <source>
        <strain evidence="1">CCBAU85039</strain>
    </source>
</reference>
<keyword evidence="4" id="KW-1185">Reference proteome</keyword>
<dbReference type="AlphaFoldDB" id="A0A1H8UX56"/>
<evidence type="ECO:0000313" key="1">
    <source>
        <dbReference type="EMBL" id="SEI18066.1"/>
    </source>
</evidence>
<dbReference type="RefSeq" id="WP_072380838.1">
    <property type="nucleotide sequence ID" value="NZ_FNXB01000048.1"/>
</dbReference>
<organism evidence="1 3">
    <name type="scientific">Rhizobium tibeticum</name>
    <dbReference type="NCBI Taxonomy" id="501024"/>
    <lineage>
        <taxon>Bacteria</taxon>
        <taxon>Pseudomonadati</taxon>
        <taxon>Pseudomonadota</taxon>
        <taxon>Alphaproteobacteria</taxon>
        <taxon>Hyphomicrobiales</taxon>
        <taxon>Rhizobiaceae</taxon>
        <taxon>Rhizobium/Agrobacterium group</taxon>
        <taxon>Rhizobium</taxon>
    </lineage>
</organism>
<gene>
    <name evidence="1" type="ORF">RTCCBAU85039_5773</name>
    <name evidence="2" type="ORF">SAMN05216228_103712</name>
</gene>
<reference evidence="2 4" key="1">
    <citation type="submission" date="2016-10" db="EMBL/GenBank/DDBJ databases">
        <authorList>
            <person name="Varghese N."/>
            <person name="Submissions S."/>
        </authorList>
    </citation>
    <scope>NUCLEOTIDE SEQUENCE [LARGE SCALE GENOMIC DNA]</scope>
    <source>
        <strain evidence="2 4">CGMCC 1.7071</strain>
    </source>
</reference>
<proteinExistence type="predicted"/>
<dbReference type="OrthoDB" id="8370396at2"/>
<evidence type="ECO:0000313" key="4">
    <source>
        <dbReference type="Proteomes" id="UP000198939"/>
    </source>
</evidence>
<dbReference type="EMBL" id="FOCV01000037">
    <property type="protein sequence ID" value="SEP07726.1"/>
    <property type="molecule type" value="Genomic_DNA"/>
</dbReference>
<evidence type="ECO:0000313" key="3">
    <source>
        <dbReference type="Proteomes" id="UP000183063"/>
    </source>
</evidence>
<dbReference type="Proteomes" id="UP000183063">
    <property type="component" value="Unassembled WGS sequence"/>
</dbReference>
<dbReference type="Proteomes" id="UP000198939">
    <property type="component" value="Unassembled WGS sequence"/>
</dbReference>